<gene>
    <name evidence="2" type="ORF">H4O11_02195</name>
</gene>
<organism evidence="2 3">
    <name type="scientific">Stenotrophomonas tumulicola</name>
    <dbReference type="NCBI Taxonomy" id="1685415"/>
    <lineage>
        <taxon>Bacteria</taxon>
        <taxon>Pseudomonadati</taxon>
        <taxon>Pseudomonadota</taxon>
        <taxon>Gammaproteobacteria</taxon>
        <taxon>Lysobacterales</taxon>
        <taxon>Lysobacteraceae</taxon>
        <taxon>Stenotrophomonas</taxon>
    </lineage>
</organism>
<dbReference type="RefSeq" id="WP_182337794.1">
    <property type="nucleotide sequence ID" value="NZ_JACGXS010000001.1"/>
</dbReference>
<proteinExistence type="predicted"/>
<keyword evidence="3" id="KW-1185">Reference proteome</keyword>
<comment type="caution">
    <text evidence="2">The sequence shown here is derived from an EMBL/GenBank/DDBJ whole genome shotgun (WGS) entry which is preliminary data.</text>
</comment>
<reference evidence="2 3" key="1">
    <citation type="submission" date="2020-08" db="EMBL/GenBank/DDBJ databases">
        <title>Stenotrophomonas tumulicola JCM 30961.</title>
        <authorList>
            <person name="Deng Y."/>
        </authorList>
    </citation>
    <scope>NUCLEOTIDE SEQUENCE [LARGE SCALE GENOMIC DNA]</scope>
    <source>
        <strain evidence="2 3">JCM 30961</strain>
    </source>
</reference>
<feature type="region of interest" description="Disordered" evidence="1">
    <location>
        <begin position="1"/>
        <end position="24"/>
    </location>
</feature>
<sequence length="351" mass="37624">MPLRRSPWIGDGPPMPSTPSAGRIMPMSITHVPRQPALPTFGVEPRPSQNSRFAALVSVHNTTGVERASPDATPATFSPAPLMIQAARVRINAAGSDRNILDMHGAFPPRELLHLTHFNLEQASLHLDRNPDVTSLMDMAEQQAHSGVRTVTQLCSSHEALQAPERIRRLQMAALRGVVGDALRSPDTRSDAIHSLAPDTAGAARFDSNALRQLDPIVHEAVWLRIHAATLLSGGIPMSLMVDDGLTIKPGSDSHRYLQRLAAEHGEPGEAVEHGATVSGMAGMLVSPVDRQALETLERRAAFGLLDDRPDLSPSDLAEADGLGLTTAAGSEAVASPFIRWLTSMRNVDLA</sequence>
<evidence type="ECO:0000256" key="1">
    <source>
        <dbReference type="SAM" id="MobiDB-lite"/>
    </source>
</evidence>
<name>A0A7W3IHH7_9GAMM</name>
<dbReference type="Proteomes" id="UP000547058">
    <property type="component" value="Unassembled WGS sequence"/>
</dbReference>
<evidence type="ECO:0000313" key="2">
    <source>
        <dbReference type="EMBL" id="MBA8680614.1"/>
    </source>
</evidence>
<dbReference type="EMBL" id="JACGXS010000001">
    <property type="protein sequence ID" value="MBA8680614.1"/>
    <property type="molecule type" value="Genomic_DNA"/>
</dbReference>
<accession>A0A7W3IHH7</accession>
<dbReference type="AlphaFoldDB" id="A0A7W3IHH7"/>
<evidence type="ECO:0000313" key="3">
    <source>
        <dbReference type="Proteomes" id="UP000547058"/>
    </source>
</evidence>
<protein>
    <submittedName>
        <fullName evidence="2">Uncharacterized protein</fullName>
    </submittedName>
</protein>